<dbReference type="EMBL" id="MU853897">
    <property type="protein sequence ID" value="KAK3936029.1"/>
    <property type="molecule type" value="Genomic_DNA"/>
</dbReference>
<evidence type="ECO:0000313" key="3">
    <source>
        <dbReference type="Proteomes" id="UP001303473"/>
    </source>
</evidence>
<organism evidence="2 3">
    <name type="scientific">Diplogelasinospora grovesii</name>
    <dbReference type="NCBI Taxonomy" id="303347"/>
    <lineage>
        <taxon>Eukaryota</taxon>
        <taxon>Fungi</taxon>
        <taxon>Dikarya</taxon>
        <taxon>Ascomycota</taxon>
        <taxon>Pezizomycotina</taxon>
        <taxon>Sordariomycetes</taxon>
        <taxon>Sordariomycetidae</taxon>
        <taxon>Sordariales</taxon>
        <taxon>Diplogelasinosporaceae</taxon>
        <taxon>Diplogelasinospora</taxon>
    </lineage>
</organism>
<dbReference type="PANTHER" id="PTHR40780">
    <property type="entry name" value="DUF3669 DOMAIN-CONTAINING PROTEIN"/>
    <property type="match status" value="1"/>
</dbReference>
<dbReference type="PANTHER" id="PTHR40780:SF2">
    <property type="entry name" value="DUF3669 DOMAIN-CONTAINING PROTEIN"/>
    <property type="match status" value="1"/>
</dbReference>
<name>A0AAN6N0D0_9PEZI</name>
<comment type="caution">
    <text evidence="2">The sequence shown here is derived from an EMBL/GenBank/DDBJ whole genome shotgun (WGS) entry which is preliminary data.</text>
</comment>
<sequence>MDQYQSLKNAAEGIVNLPTAALISQRIQPLPARTRHLLIDKYCAPRIRQSALGDPANNDCLVRVYLGSMVGRANQMFFSLRNFKLHLNQMQQIQMEVEPIARGIGEAMAVMPWAAKTDARDVEFVLGTSSDFRPMGRFDADELTNLDPGTYTGPMSRVHQDFFGRKTELWILDFNQVRKIKMDKEGVEQAVQAATINDPYLPRPLGDSEVERRAWNTFVTSYLETSERVIRKEGMEDEVMQLPVMFLEGLIDVQRKKQEMTKQRE</sequence>
<feature type="domain" description="DUF3669" evidence="1">
    <location>
        <begin position="169"/>
        <end position="233"/>
    </location>
</feature>
<dbReference type="InterPro" id="IPR022137">
    <property type="entry name" value="Znf_prot_DUF3669"/>
</dbReference>
<dbReference type="AlphaFoldDB" id="A0AAN6N0D0"/>
<keyword evidence="3" id="KW-1185">Reference proteome</keyword>
<gene>
    <name evidence="2" type="ORF">QBC46DRAFT_396116</name>
</gene>
<proteinExistence type="predicted"/>
<dbReference type="Pfam" id="PF12417">
    <property type="entry name" value="DUF3669"/>
    <property type="match status" value="1"/>
</dbReference>
<evidence type="ECO:0000259" key="1">
    <source>
        <dbReference type="Pfam" id="PF12417"/>
    </source>
</evidence>
<reference evidence="3" key="1">
    <citation type="journal article" date="2023" name="Mol. Phylogenet. Evol.">
        <title>Genome-scale phylogeny and comparative genomics of the fungal order Sordariales.</title>
        <authorList>
            <person name="Hensen N."/>
            <person name="Bonometti L."/>
            <person name="Westerberg I."/>
            <person name="Brannstrom I.O."/>
            <person name="Guillou S."/>
            <person name="Cros-Aarteil S."/>
            <person name="Calhoun S."/>
            <person name="Haridas S."/>
            <person name="Kuo A."/>
            <person name="Mondo S."/>
            <person name="Pangilinan J."/>
            <person name="Riley R."/>
            <person name="LaButti K."/>
            <person name="Andreopoulos B."/>
            <person name="Lipzen A."/>
            <person name="Chen C."/>
            <person name="Yan M."/>
            <person name="Daum C."/>
            <person name="Ng V."/>
            <person name="Clum A."/>
            <person name="Steindorff A."/>
            <person name="Ohm R.A."/>
            <person name="Martin F."/>
            <person name="Silar P."/>
            <person name="Natvig D.O."/>
            <person name="Lalanne C."/>
            <person name="Gautier V."/>
            <person name="Ament-Velasquez S.L."/>
            <person name="Kruys A."/>
            <person name="Hutchinson M.I."/>
            <person name="Powell A.J."/>
            <person name="Barry K."/>
            <person name="Miller A.N."/>
            <person name="Grigoriev I.V."/>
            <person name="Debuchy R."/>
            <person name="Gladieux P."/>
            <person name="Hiltunen Thoren M."/>
            <person name="Johannesson H."/>
        </authorList>
    </citation>
    <scope>NUCLEOTIDE SEQUENCE [LARGE SCALE GENOMIC DNA]</scope>
    <source>
        <strain evidence="3">CBS 340.73</strain>
    </source>
</reference>
<accession>A0AAN6N0D0</accession>
<evidence type="ECO:0000313" key="2">
    <source>
        <dbReference type="EMBL" id="KAK3936029.1"/>
    </source>
</evidence>
<dbReference type="Proteomes" id="UP001303473">
    <property type="component" value="Unassembled WGS sequence"/>
</dbReference>
<protein>
    <submittedName>
        <fullName evidence="2">Zinc finger protein-domain-containing protein</fullName>
    </submittedName>
</protein>